<organism evidence="5 6">
    <name type="scientific">Sphingomonas dokdonensis</name>
    <dbReference type="NCBI Taxonomy" id="344880"/>
    <lineage>
        <taxon>Bacteria</taxon>
        <taxon>Pseudomonadati</taxon>
        <taxon>Pseudomonadota</taxon>
        <taxon>Alphaproteobacteria</taxon>
        <taxon>Sphingomonadales</taxon>
        <taxon>Sphingomonadaceae</taxon>
        <taxon>Sphingomonas</taxon>
    </lineage>
</organism>
<dbReference type="SMART" id="SM00347">
    <property type="entry name" value="HTH_MARR"/>
    <property type="match status" value="1"/>
</dbReference>
<reference evidence="5 6" key="1">
    <citation type="submission" date="2017-03" db="EMBL/GenBank/DDBJ databases">
        <title>Genome sequence of Sphingomonas dokdonensis DSM 21029.</title>
        <authorList>
            <person name="Poehlein A."/>
            <person name="Wuebbeler J.H."/>
            <person name="Steinbuechel A."/>
            <person name="Daniel R."/>
        </authorList>
    </citation>
    <scope>NUCLEOTIDE SEQUENCE [LARGE SCALE GENOMIC DNA]</scope>
    <source>
        <strain evidence="5 6">DSM 21029</strain>
    </source>
</reference>
<comment type="caution">
    <text evidence="5">The sequence shown here is derived from an EMBL/GenBank/DDBJ whole genome shotgun (WGS) entry which is preliminary data.</text>
</comment>
<dbReference type="OrthoDB" id="582199at2"/>
<keyword evidence="3" id="KW-0804">Transcription</keyword>
<dbReference type="InterPro" id="IPR036390">
    <property type="entry name" value="WH_DNA-bd_sf"/>
</dbReference>
<evidence type="ECO:0000313" key="5">
    <source>
        <dbReference type="EMBL" id="OWK33261.1"/>
    </source>
</evidence>
<keyword evidence="1" id="KW-0805">Transcription regulation</keyword>
<accession>A0A245ZU53</accession>
<proteinExistence type="predicted"/>
<dbReference type="Proteomes" id="UP000197290">
    <property type="component" value="Unassembled WGS sequence"/>
</dbReference>
<dbReference type="GO" id="GO:0003700">
    <property type="term" value="F:DNA-binding transcription factor activity"/>
    <property type="evidence" value="ECO:0007669"/>
    <property type="project" value="InterPro"/>
</dbReference>
<feature type="domain" description="HTH marR-type" evidence="4">
    <location>
        <begin position="1"/>
        <end position="127"/>
    </location>
</feature>
<dbReference type="Pfam" id="PF12802">
    <property type="entry name" value="MarR_2"/>
    <property type="match status" value="1"/>
</dbReference>
<evidence type="ECO:0000259" key="4">
    <source>
        <dbReference type="PROSITE" id="PS50995"/>
    </source>
</evidence>
<dbReference type="SUPFAM" id="SSF46785">
    <property type="entry name" value="Winged helix' DNA-binding domain"/>
    <property type="match status" value="1"/>
</dbReference>
<dbReference type="PANTHER" id="PTHR42756">
    <property type="entry name" value="TRANSCRIPTIONAL REGULATOR, MARR"/>
    <property type="match status" value="1"/>
</dbReference>
<evidence type="ECO:0000256" key="3">
    <source>
        <dbReference type="ARBA" id="ARBA00023163"/>
    </source>
</evidence>
<evidence type="ECO:0000256" key="2">
    <source>
        <dbReference type="ARBA" id="ARBA00023125"/>
    </source>
</evidence>
<evidence type="ECO:0000313" key="6">
    <source>
        <dbReference type="Proteomes" id="UP000197290"/>
    </source>
</evidence>
<dbReference type="GO" id="GO:0003677">
    <property type="term" value="F:DNA binding"/>
    <property type="evidence" value="ECO:0007669"/>
    <property type="project" value="UniProtKB-KW"/>
</dbReference>
<sequence length="136" mass="14969">MSPVTRAWHRLADSVLAEFSISNSSGWCLTHLSRLGPDTRQRELAEAIGITPASLTRTLADLDRRGLVARQADQGDRRANHVRLTDAGVALAQQIEARLTALRAELLEGLPEADIALMVSMLDHIAGRIEQRRLRA</sequence>
<dbReference type="SMART" id="SM00419">
    <property type="entry name" value="HTH_CRP"/>
    <property type="match status" value="1"/>
</dbReference>
<gene>
    <name evidence="5" type="primary">slyA_1</name>
    <name evidence="5" type="ORF">SPDO_01360</name>
</gene>
<dbReference type="PANTHER" id="PTHR42756:SF1">
    <property type="entry name" value="TRANSCRIPTIONAL REPRESSOR OF EMRAB OPERON"/>
    <property type="match status" value="1"/>
</dbReference>
<keyword evidence="2" id="KW-0238">DNA-binding</keyword>
<dbReference type="AlphaFoldDB" id="A0A245ZU53"/>
<dbReference type="InterPro" id="IPR000835">
    <property type="entry name" value="HTH_MarR-typ"/>
</dbReference>
<dbReference type="Gene3D" id="1.10.10.10">
    <property type="entry name" value="Winged helix-like DNA-binding domain superfamily/Winged helix DNA-binding domain"/>
    <property type="match status" value="1"/>
</dbReference>
<dbReference type="EMBL" id="NBBI01000001">
    <property type="protein sequence ID" value="OWK33261.1"/>
    <property type="molecule type" value="Genomic_DNA"/>
</dbReference>
<protein>
    <submittedName>
        <fullName evidence="5">Transcriptional regulator SlyA</fullName>
    </submittedName>
</protein>
<keyword evidence="6" id="KW-1185">Reference proteome</keyword>
<dbReference type="InterPro" id="IPR012318">
    <property type="entry name" value="HTH_CRP"/>
</dbReference>
<dbReference type="InterPro" id="IPR036388">
    <property type="entry name" value="WH-like_DNA-bd_sf"/>
</dbReference>
<evidence type="ECO:0000256" key="1">
    <source>
        <dbReference type="ARBA" id="ARBA00023015"/>
    </source>
</evidence>
<dbReference type="PRINTS" id="PR00598">
    <property type="entry name" value="HTHMARR"/>
</dbReference>
<dbReference type="PROSITE" id="PS50995">
    <property type="entry name" value="HTH_MARR_2"/>
    <property type="match status" value="1"/>
</dbReference>
<name>A0A245ZU53_9SPHN</name>